<evidence type="ECO:0000256" key="10">
    <source>
        <dbReference type="ARBA" id="ARBA00023295"/>
    </source>
</evidence>
<dbReference type="Gene3D" id="3.20.20.80">
    <property type="entry name" value="Glycosidases"/>
    <property type="match status" value="1"/>
</dbReference>
<evidence type="ECO:0000256" key="1">
    <source>
        <dbReference type="ARBA" id="ARBA00000548"/>
    </source>
</evidence>
<proteinExistence type="inferred from homology"/>
<keyword evidence="6" id="KW-0479">Metal-binding</keyword>
<evidence type="ECO:0000256" key="7">
    <source>
        <dbReference type="ARBA" id="ARBA00022801"/>
    </source>
</evidence>
<comment type="catalytic activity">
    <reaction evidence="1 12">
        <text>Endohydrolysis of (1-&gt;4)-alpha-D-glucosidic linkages in polysaccharides containing three or more (1-&gt;4)-alpha-linked D-glucose units.</text>
        <dbReference type="EC" id="3.2.1.1"/>
    </reaction>
</comment>
<evidence type="ECO:0000256" key="9">
    <source>
        <dbReference type="ARBA" id="ARBA00023277"/>
    </source>
</evidence>
<dbReference type="InterPro" id="IPR031319">
    <property type="entry name" value="A-amylase_C"/>
</dbReference>
<dbReference type="RefSeq" id="WP_200238317.1">
    <property type="nucleotide sequence ID" value="NZ_NRRV01000030.1"/>
</dbReference>
<evidence type="ECO:0000256" key="6">
    <source>
        <dbReference type="ARBA" id="ARBA00022723"/>
    </source>
</evidence>
<feature type="transmembrane region" description="Helical" evidence="13">
    <location>
        <begin position="7"/>
        <end position="28"/>
    </location>
</feature>
<dbReference type="SUPFAM" id="SSF51445">
    <property type="entry name" value="(Trans)glycosidases"/>
    <property type="match status" value="1"/>
</dbReference>
<reference evidence="16 17" key="1">
    <citation type="journal article" date="2020" name="Microorganisms">
        <title>Osmotic Adaptation and Compatible Solute Biosynthesis of Phototrophic Bacteria as Revealed from Genome Analyses.</title>
        <authorList>
            <person name="Imhoff J.F."/>
            <person name="Rahn T."/>
            <person name="Kunzel S."/>
            <person name="Keller A."/>
            <person name="Neulinger S.C."/>
        </authorList>
    </citation>
    <scope>NUCLEOTIDE SEQUENCE [LARGE SCALE GENOMIC DNA]</scope>
    <source>
        <strain evidence="16 17">DSM 6210</strain>
    </source>
</reference>
<accession>A0ABS1CIJ7</accession>
<gene>
    <name evidence="16" type="ORF">CKO31_13245</name>
</gene>
<keyword evidence="10 12" id="KW-0326">Glycosidase</keyword>
<keyword evidence="9 12" id="KW-0119">Carbohydrate metabolism</keyword>
<comment type="similarity">
    <text evidence="3 11">Belongs to the glycosyl hydrolase 13 family.</text>
</comment>
<dbReference type="Pfam" id="PF00128">
    <property type="entry name" value="Alpha-amylase"/>
    <property type="match status" value="1"/>
</dbReference>
<evidence type="ECO:0000256" key="8">
    <source>
        <dbReference type="ARBA" id="ARBA00022837"/>
    </source>
</evidence>
<keyword evidence="17" id="KW-1185">Reference proteome</keyword>
<dbReference type="Pfam" id="PF02806">
    <property type="entry name" value="Alpha-amylase_C"/>
    <property type="match status" value="1"/>
</dbReference>
<name>A0ABS1CIJ7_9GAMM</name>
<keyword evidence="8" id="KW-0106">Calcium</keyword>
<evidence type="ECO:0000313" key="16">
    <source>
        <dbReference type="EMBL" id="MBK1631694.1"/>
    </source>
</evidence>
<evidence type="ECO:0000313" key="17">
    <source>
        <dbReference type="Proteomes" id="UP000748752"/>
    </source>
</evidence>
<dbReference type="EC" id="3.2.1.1" evidence="4 12"/>
<dbReference type="InterPro" id="IPR006047">
    <property type="entry name" value="GH13_cat_dom"/>
</dbReference>
<dbReference type="PRINTS" id="PR00110">
    <property type="entry name" value="ALPHAAMYLASE"/>
</dbReference>
<dbReference type="InterPro" id="IPR006048">
    <property type="entry name" value="A-amylase/branching_C"/>
</dbReference>
<dbReference type="Gene3D" id="2.60.40.1180">
    <property type="entry name" value="Golgi alpha-mannosidase II"/>
    <property type="match status" value="1"/>
</dbReference>
<dbReference type="SMART" id="SM00632">
    <property type="entry name" value="Aamy_C"/>
    <property type="match status" value="1"/>
</dbReference>
<evidence type="ECO:0000256" key="3">
    <source>
        <dbReference type="ARBA" id="ARBA00008061"/>
    </source>
</evidence>
<evidence type="ECO:0000256" key="4">
    <source>
        <dbReference type="ARBA" id="ARBA00012595"/>
    </source>
</evidence>
<evidence type="ECO:0000259" key="15">
    <source>
        <dbReference type="SMART" id="SM00642"/>
    </source>
</evidence>
<dbReference type="SMART" id="SM00642">
    <property type="entry name" value="Aamy"/>
    <property type="match status" value="1"/>
</dbReference>
<evidence type="ECO:0000256" key="13">
    <source>
        <dbReference type="SAM" id="Phobius"/>
    </source>
</evidence>
<evidence type="ECO:0000259" key="14">
    <source>
        <dbReference type="SMART" id="SM00632"/>
    </source>
</evidence>
<keyword evidence="13" id="KW-0812">Transmembrane</keyword>
<evidence type="ECO:0000256" key="2">
    <source>
        <dbReference type="ARBA" id="ARBA00001913"/>
    </source>
</evidence>
<comment type="cofactor">
    <cofactor evidence="2">
        <name>Ca(2+)</name>
        <dbReference type="ChEBI" id="CHEBI:29108"/>
    </cofactor>
</comment>
<feature type="domain" description="Glycosyl hydrolase family 13 catalytic" evidence="15">
    <location>
        <begin position="58"/>
        <end position="421"/>
    </location>
</feature>
<evidence type="ECO:0000256" key="5">
    <source>
        <dbReference type="ARBA" id="ARBA00017303"/>
    </source>
</evidence>
<feature type="domain" description="Alpha-amylase C-terminal" evidence="14">
    <location>
        <begin position="430"/>
        <end position="538"/>
    </location>
</feature>
<dbReference type="PANTHER" id="PTHR43447">
    <property type="entry name" value="ALPHA-AMYLASE"/>
    <property type="match status" value="1"/>
</dbReference>
<sequence>MQFLADLLSALLNATIIAVAVVILVMAAQEAEQGRSPGDVQGPLTPAVVVAAGETPKRVIVHLLEWRWDDVAAECEAVLGPAGFAAVQVSPPNEHRVVAGGPWWQRYEPVSYALQSRSGGAEAFADMVRRCAAAGVAVYADAVVNHMTGPPLADDPSWGVGSAGSRYDYYDYPDTLPGDFHTPRCALDRRYDDRFALQQCNVGGRADLDTDADRLQNRVGDYLNGLLDLGVAGLRIDAARHMAPADIAGILARVRGLPFVYQAFADAPGAAVRVQAYLGNGAVTELDYGRRLAAAFRGDSIAELRSLRREGGADDLVPSRRAVVFVDSHETRVESAAGEHTAFLGPADGARYHLAHVFMLAWPYGTPRLLSGFAATDPDAGPPSGDAGTTLPVHGPDGLGCGEAWLCEHRHPAVLGMVGFGSAAAGADVAHWWDDGGGRIAFARDGRGFVVINNTDAAMRQRLRTGLAAGRYCNAVAGRLLDGACVGLAAQADAAAGATAEGAQPDTQAMLQIAVDEDGRATFAVPPRSAVAIHVGMATAAGP</sequence>
<evidence type="ECO:0000256" key="11">
    <source>
        <dbReference type="RuleBase" id="RU003615"/>
    </source>
</evidence>
<keyword evidence="13" id="KW-1133">Transmembrane helix</keyword>
<dbReference type="CDD" id="cd11317">
    <property type="entry name" value="AmyAc_bac_euk_AmyA"/>
    <property type="match status" value="1"/>
</dbReference>
<evidence type="ECO:0000256" key="12">
    <source>
        <dbReference type="RuleBase" id="RU361134"/>
    </source>
</evidence>
<organism evidence="16 17">
    <name type="scientific">Thiohalocapsa halophila</name>
    <dbReference type="NCBI Taxonomy" id="69359"/>
    <lineage>
        <taxon>Bacteria</taxon>
        <taxon>Pseudomonadati</taxon>
        <taxon>Pseudomonadota</taxon>
        <taxon>Gammaproteobacteria</taxon>
        <taxon>Chromatiales</taxon>
        <taxon>Chromatiaceae</taxon>
        <taxon>Thiohalocapsa</taxon>
    </lineage>
</organism>
<dbReference type="EMBL" id="NRRV01000030">
    <property type="protein sequence ID" value="MBK1631694.1"/>
    <property type="molecule type" value="Genomic_DNA"/>
</dbReference>
<dbReference type="InterPro" id="IPR017853">
    <property type="entry name" value="GH"/>
</dbReference>
<dbReference type="InterPro" id="IPR013780">
    <property type="entry name" value="Glyco_hydro_b"/>
</dbReference>
<protein>
    <recommendedName>
        <fullName evidence="5 12">Alpha-amylase</fullName>
        <ecNumber evidence="4 12">3.2.1.1</ecNumber>
    </recommendedName>
</protein>
<dbReference type="Proteomes" id="UP000748752">
    <property type="component" value="Unassembled WGS sequence"/>
</dbReference>
<keyword evidence="7 12" id="KW-0378">Hydrolase</keyword>
<dbReference type="InterPro" id="IPR006046">
    <property type="entry name" value="Alpha_amylase"/>
</dbReference>
<dbReference type="SUPFAM" id="SSF51011">
    <property type="entry name" value="Glycosyl hydrolase domain"/>
    <property type="match status" value="1"/>
</dbReference>
<comment type="caution">
    <text evidence="16">The sequence shown here is derived from an EMBL/GenBank/DDBJ whole genome shotgun (WGS) entry which is preliminary data.</text>
</comment>
<keyword evidence="13" id="KW-0472">Membrane</keyword>